<dbReference type="GO" id="GO:0018741">
    <property type="term" value="F:linear primary-alkylsulfatase activity"/>
    <property type="evidence" value="ECO:0007669"/>
    <property type="project" value="InterPro"/>
</dbReference>
<dbReference type="SUPFAM" id="SSF56281">
    <property type="entry name" value="Metallo-hydrolase/oxidoreductase"/>
    <property type="match status" value="1"/>
</dbReference>
<dbReference type="Pfam" id="PF14864">
    <property type="entry name" value="Alkyl_sulf_C"/>
    <property type="match status" value="1"/>
</dbReference>
<dbReference type="InterPro" id="IPR001279">
    <property type="entry name" value="Metallo-B-lactamas"/>
</dbReference>
<dbReference type="PANTHER" id="PTHR43223:SF1">
    <property type="entry name" value="ALKYL_ARYL-SULFATASE BDS1"/>
    <property type="match status" value="1"/>
</dbReference>
<dbReference type="FunFam" id="3.60.15.30:FF:000001">
    <property type="entry name" value="Alkyl/aryl-sulfatase BDS1"/>
    <property type="match status" value="1"/>
</dbReference>
<dbReference type="Gene3D" id="3.30.1050.10">
    <property type="entry name" value="SCP2 sterol-binding domain"/>
    <property type="match status" value="1"/>
</dbReference>
<evidence type="ECO:0000256" key="4">
    <source>
        <dbReference type="ARBA" id="ARBA00033751"/>
    </source>
</evidence>
<gene>
    <name evidence="7" type="ORF">HCN58_02165</name>
</gene>
<dbReference type="Gene3D" id="3.60.15.30">
    <property type="entry name" value="Metallo-beta-lactamase domain"/>
    <property type="match status" value="1"/>
</dbReference>
<keyword evidence="1" id="KW-0479">Metal-binding</keyword>
<keyword evidence="3" id="KW-0862">Zinc</keyword>
<dbReference type="GO" id="GO:0046983">
    <property type="term" value="F:protein dimerization activity"/>
    <property type="evidence" value="ECO:0007669"/>
    <property type="project" value="InterPro"/>
</dbReference>
<dbReference type="GO" id="GO:0030288">
    <property type="term" value="C:outer membrane-bounded periplasmic space"/>
    <property type="evidence" value="ECO:0007669"/>
    <property type="project" value="TreeGrafter"/>
</dbReference>
<feature type="region of interest" description="Disordered" evidence="5">
    <location>
        <begin position="52"/>
        <end position="71"/>
    </location>
</feature>
<protein>
    <submittedName>
        <fullName evidence="7">MBL fold metallo-hydrolase</fullName>
    </submittedName>
</protein>
<keyword evidence="2 7" id="KW-0378">Hydrolase</keyword>
<dbReference type="InterPro" id="IPR029228">
    <property type="entry name" value="Alkyl_sulf_dimr"/>
</dbReference>
<dbReference type="InterPro" id="IPR006311">
    <property type="entry name" value="TAT_signal"/>
</dbReference>
<comment type="similarity">
    <text evidence="4">Belongs to the metallo-beta-lactamase superfamily. Type III sulfatase family.</text>
</comment>
<dbReference type="PANTHER" id="PTHR43223">
    <property type="entry name" value="ALKYL/ARYL-SULFATASE"/>
    <property type="match status" value="1"/>
</dbReference>
<evidence type="ECO:0000256" key="5">
    <source>
        <dbReference type="SAM" id="MobiDB-lite"/>
    </source>
</evidence>
<dbReference type="Gene3D" id="1.25.40.880">
    <property type="entry name" value="Alkyl sulfatase, dimerisation domain"/>
    <property type="match status" value="1"/>
</dbReference>
<dbReference type="PROSITE" id="PS51318">
    <property type="entry name" value="TAT"/>
    <property type="match status" value="1"/>
</dbReference>
<dbReference type="GO" id="GO:0046872">
    <property type="term" value="F:metal ion binding"/>
    <property type="evidence" value="ECO:0007669"/>
    <property type="project" value="UniProtKB-KW"/>
</dbReference>
<evidence type="ECO:0000256" key="2">
    <source>
        <dbReference type="ARBA" id="ARBA00022801"/>
    </source>
</evidence>
<accession>A0A7Y4LTQ4</accession>
<evidence type="ECO:0000313" key="8">
    <source>
        <dbReference type="Proteomes" id="UP000544122"/>
    </source>
</evidence>
<dbReference type="Proteomes" id="UP000544122">
    <property type="component" value="Unassembled WGS sequence"/>
</dbReference>
<dbReference type="InterPro" id="IPR036527">
    <property type="entry name" value="SCP2_sterol-bd_dom_sf"/>
</dbReference>
<proteinExistence type="inferred from homology"/>
<dbReference type="SUPFAM" id="SSF55718">
    <property type="entry name" value="SCP-like"/>
    <property type="match status" value="1"/>
</dbReference>
<dbReference type="Pfam" id="PF00753">
    <property type="entry name" value="Lactamase_B"/>
    <property type="match status" value="1"/>
</dbReference>
<dbReference type="GO" id="GO:0018909">
    <property type="term" value="P:dodecyl sulfate metabolic process"/>
    <property type="evidence" value="ECO:0007669"/>
    <property type="project" value="InterPro"/>
</dbReference>
<feature type="domain" description="Metallo-beta-lactamase" evidence="6">
    <location>
        <begin position="165"/>
        <end position="387"/>
    </location>
</feature>
<evidence type="ECO:0000313" key="7">
    <source>
        <dbReference type="EMBL" id="NOJ38428.1"/>
    </source>
</evidence>
<dbReference type="InterPro" id="IPR044097">
    <property type="entry name" value="Bds1/SdsA1_MBL-fold"/>
</dbReference>
<dbReference type="CDD" id="cd07710">
    <property type="entry name" value="arylsulfatase_Sdsa1-like_MBL-fold"/>
    <property type="match status" value="1"/>
</dbReference>
<dbReference type="InterPro" id="IPR052195">
    <property type="entry name" value="Bact_Alkyl/Aryl-Sulfatase"/>
</dbReference>
<comment type="caution">
    <text evidence="7">The sequence shown here is derived from an EMBL/GenBank/DDBJ whole genome shotgun (WGS) entry which is preliminary data.</text>
</comment>
<dbReference type="Pfam" id="PF14863">
    <property type="entry name" value="Alkyl_sulf_dimr"/>
    <property type="match status" value="1"/>
</dbReference>
<dbReference type="InterPro" id="IPR038536">
    <property type="entry name" value="Alkyl/aryl-sulf_dimr_sf"/>
</dbReference>
<keyword evidence="8" id="KW-1185">Reference proteome</keyword>
<dbReference type="RefSeq" id="WP_171577716.1">
    <property type="nucleotide sequence ID" value="NZ_JAAVLX010000001.1"/>
</dbReference>
<sequence length="720" mass="79154">MGVDKVAGNSSLETDDVVHLVNRRSLLLAGTAAAAASTFGVIPTSAQQSSAQAVASAPDHYHPKGKPPSTHTINIQNALRNSMPFDDKLDFEEAKKGFIAAPLYRQIKAEAGHVAWDIGKYDFLLQGKDFDSIHPSLQRQAILNMGYGLYEVVPGAIFQVRGFDLSNISFIKSNTGWIIFDPLTAKETAKAALEFINERLGSRPVVAVVYSHAHGDHFGGVRGVVDEADVRSGKVKIIAPEHFLEHAVSENVMAGNAMTRRMAYQYGAVLPASAYGHVDQAIGKTTAAGSVGLIAPDIEIKLPFEELTIDGVAMVFQNTPGTESPAEMNTYFPQWRAFWSAENVTATIHNIYTLRGAMVRDALAWSKHINEALWRFGQEAEVMFASHSWPRFGNARVQEVLRGQRDTYAHLNNYVLFLANQGVTISEVHNVYQAPKSLQNKWYARSYHGSEFHNSRAVINRYIGYWDCNPATLTPLSPSDSAPLYVEMMGGASRIMAKGRELFDRGMYRHGMEIINKLVYAEPNNQDAKDLLADTFEQLGYQYESPSLRNSFLAGAKELRDGYQPGAKLKSSGPDVVRAMTTGLFLDFLGVRVDSKKAEGMKFIINIDMPDVNEQYLVEMSNATLTNIKGRQAKNPDLTMTLNRSDLETVMAGQSSFDALVSSGKAKLSGDLKALADLRSVVVQFNPAFQLMPGTVKGATPLQSAQVDPFEQPEPEFLAE</sequence>
<dbReference type="InterPro" id="IPR029229">
    <property type="entry name" value="Alkyl_sulf_C"/>
</dbReference>
<dbReference type="EMBL" id="JAAVLX010000001">
    <property type="protein sequence ID" value="NOJ38428.1"/>
    <property type="molecule type" value="Genomic_DNA"/>
</dbReference>
<evidence type="ECO:0000256" key="3">
    <source>
        <dbReference type="ARBA" id="ARBA00022833"/>
    </source>
</evidence>
<organism evidence="7 8">
    <name type="scientific">Bradyrhizobium australiense</name>
    <dbReference type="NCBI Taxonomy" id="2721161"/>
    <lineage>
        <taxon>Bacteria</taxon>
        <taxon>Pseudomonadati</taxon>
        <taxon>Pseudomonadota</taxon>
        <taxon>Alphaproteobacteria</taxon>
        <taxon>Hyphomicrobiales</taxon>
        <taxon>Nitrobacteraceae</taxon>
        <taxon>Bradyrhizobium</taxon>
    </lineage>
</organism>
<reference evidence="7 8" key="1">
    <citation type="submission" date="2020-03" db="EMBL/GenBank/DDBJ databases">
        <title>Bradyrhizobium diversity isolated from nodules of Indigofera sp.</title>
        <authorList>
            <person name="Klepa M."/>
            <person name="Helene L."/>
            <person name="Hungria M."/>
        </authorList>
    </citation>
    <scope>NUCLEOTIDE SEQUENCE [LARGE SCALE GENOMIC DNA]</scope>
    <source>
        <strain evidence="7 8">WSM 1791</strain>
    </source>
</reference>
<dbReference type="AlphaFoldDB" id="A0A7Y4LTQ4"/>
<dbReference type="InterPro" id="IPR036866">
    <property type="entry name" value="RibonucZ/Hydroxyglut_hydro"/>
</dbReference>
<name>A0A7Y4LTQ4_9BRAD</name>
<evidence type="ECO:0000259" key="6">
    <source>
        <dbReference type="SMART" id="SM00849"/>
    </source>
</evidence>
<dbReference type="SMART" id="SM00849">
    <property type="entry name" value="Lactamase_B"/>
    <property type="match status" value="1"/>
</dbReference>
<evidence type="ECO:0000256" key="1">
    <source>
        <dbReference type="ARBA" id="ARBA00022723"/>
    </source>
</evidence>